<name>A0A2H0YP13_9BACT</name>
<protein>
    <submittedName>
        <fullName evidence="2">Uncharacterized protein</fullName>
    </submittedName>
</protein>
<keyword evidence="1" id="KW-1133">Transmembrane helix</keyword>
<organism evidence="2 3">
    <name type="scientific">Candidatus Nealsonbacteria bacterium CG08_land_8_20_14_0_20_36_22</name>
    <dbReference type="NCBI Taxonomy" id="1974704"/>
    <lineage>
        <taxon>Bacteria</taxon>
        <taxon>Candidatus Nealsoniibacteriota</taxon>
    </lineage>
</organism>
<evidence type="ECO:0000313" key="2">
    <source>
        <dbReference type="EMBL" id="PIS40166.1"/>
    </source>
</evidence>
<keyword evidence="1" id="KW-0812">Transmembrane</keyword>
<keyword evidence="1" id="KW-0472">Membrane</keyword>
<dbReference type="Proteomes" id="UP000231472">
    <property type="component" value="Unassembled WGS sequence"/>
</dbReference>
<evidence type="ECO:0000256" key="1">
    <source>
        <dbReference type="SAM" id="Phobius"/>
    </source>
</evidence>
<gene>
    <name evidence="2" type="ORF">COT32_01305</name>
</gene>
<reference evidence="3" key="1">
    <citation type="submission" date="2017-09" db="EMBL/GenBank/DDBJ databases">
        <title>Depth-based differentiation of microbial function through sediment-hosted aquifers and enrichment of novel symbionts in the deep terrestrial subsurface.</title>
        <authorList>
            <person name="Probst A.J."/>
            <person name="Ladd B."/>
            <person name="Jarett J.K."/>
            <person name="Geller-Mcgrath D.E."/>
            <person name="Sieber C.M.K."/>
            <person name="Emerson J.B."/>
            <person name="Anantharaman K."/>
            <person name="Thomas B.C."/>
            <person name="Malmstrom R."/>
            <person name="Stieglmeier M."/>
            <person name="Klingl A."/>
            <person name="Woyke T."/>
            <person name="Ryan C.M."/>
            <person name="Banfield J.F."/>
        </authorList>
    </citation>
    <scope>NUCLEOTIDE SEQUENCE [LARGE SCALE GENOMIC DNA]</scope>
</reference>
<proteinExistence type="predicted"/>
<dbReference type="EMBL" id="PEYC01000024">
    <property type="protein sequence ID" value="PIS40166.1"/>
    <property type="molecule type" value="Genomic_DNA"/>
</dbReference>
<feature type="transmembrane region" description="Helical" evidence="1">
    <location>
        <begin position="75"/>
        <end position="96"/>
    </location>
</feature>
<feature type="transmembrane region" description="Helical" evidence="1">
    <location>
        <begin position="51"/>
        <end position="69"/>
    </location>
</feature>
<dbReference type="AlphaFoldDB" id="A0A2H0YP13"/>
<sequence>MSTLVGRWALVIGIILAIIAGFTTIPSLPVVLFILGLIVGFLNIKERESTPFLISVIALLLIGVAGLQLGKFTSVAAAVLNNFIAFVAAAGLVVALKQVLGVAKSTS</sequence>
<accession>A0A2H0YP13</accession>
<feature type="transmembrane region" description="Helical" evidence="1">
    <location>
        <begin position="6"/>
        <end position="39"/>
    </location>
</feature>
<evidence type="ECO:0000313" key="3">
    <source>
        <dbReference type="Proteomes" id="UP000231472"/>
    </source>
</evidence>
<comment type="caution">
    <text evidence="2">The sequence shown here is derived from an EMBL/GenBank/DDBJ whole genome shotgun (WGS) entry which is preliminary data.</text>
</comment>